<keyword evidence="3" id="KW-1185">Reference proteome</keyword>
<gene>
    <name evidence="2" type="ORF">TUM19329_12480</name>
</gene>
<dbReference type="KEGG" id="lant:TUM19329_12480"/>
<proteinExistence type="predicted"/>
<protein>
    <recommendedName>
        <fullName evidence="1">HEPN AbiJ-N-terminal domain-containing protein</fullName>
    </recommendedName>
</protein>
<dbReference type="InterPro" id="IPR049503">
    <property type="entry name" value="AbiJ_NTD4"/>
</dbReference>
<feature type="domain" description="HEPN AbiJ-N-terminal" evidence="1">
    <location>
        <begin position="3"/>
        <end position="151"/>
    </location>
</feature>
<dbReference type="RefSeq" id="WP_173236636.1">
    <property type="nucleotide sequence ID" value="NZ_AP022839.1"/>
</dbReference>
<dbReference type="EMBL" id="AP022839">
    <property type="protein sequence ID" value="BCA94887.1"/>
    <property type="molecule type" value="Genomic_DNA"/>
</dbReference>
<dbReference type="Pfam" id="PF18863">
    <property type="entry name" value="AbiJ_NTD4"/>
    <property type="match status" value="1"/>
</dbReference>
<dbReference type="AlphaFoldDB" id="A0A6F8T3Z5"/>
<evidence type="ECO:0000313" key="3">
    <source>
        <dbReference type="Proteomes" id="UP000502894"/>
    </source>
</evidence>
<reference evidence="2" key="1">
    <citation type="journal article" date="2020" name="Microbiol. Resour. Announc.">
        <title>Complete Genome Sequence of Novel Psychrotolerant Legionella Strain TUM19329, Isolated from Antarctic Lake Sediment.</title>
        <authorList>
            <person name="Shimada S."/>
            <person name="Nakai R."/>
            <person name="Aoki K."/>
            <person name="Shimoeda N."/>
            <person name="Ohno G."/>
            <person name="Miyazaki Y."/>
            <person name="Kudoh S."/>
            <person name="Imura S."/>
            <person name="Watanabe K."/>
            <person name="Ishii Y."/>
            <person name="Tateda K."/>
        </authorList>
    </citation>
    <scope>NUCLEOTIDE SEQUENCE [LARGE SCALE GENOMIC DNA]</scope>
    <source>
        <strain evidence="2">TUM19329</strain>
    </source>
</reference>
<evidence type="ECO:0000259" key="1">
    <source>
        <dbReference type="Pfam" id="PF18863"/>
    </source>
</evidence>
<dbReference type="Proteomes" id="UP000502894">
    <property type="component" value="Chromosome"/>
</dbReference>
<evidence type="ECO:0000313" key="2">
    <source>
        <dbReference type="EMBL" id="BCA94887.1"/>
    </source>
</evidence>
<organism evidence="2 3">
    <name type="scientific">Legionella antarctica</name>
    <dbReference type="NCBI Taxonomy" id="2708020"/>
    <lineage>
        <taxon>Bacteria</taxon>
        <taxon>Pseudomonadati</taxon>
        <taxon>Pseudomonadota</taxon>
        <taxon>Gammaproteobacteria</taxon>
        <taxon>Legionellales</taxon>
        <taxon>Legionellaceae</taxon>
        <taxon>Legionella</taxon>
    </lineage>
</organism>
<sequence>MSNFSTRKGLAIRVFQQESINTKLMTSLWNCIFEIFKENIKVRSFDGSCFWTEGMLDAVQKCWTDFFYCEYDNFPMSPTNFINAFKSKFFKLKWNEVYDLLEFLAETLPESFKKKCNLILEKEYSAYRFVGSAILEIINGKEILSVESAMQSPFYLVNEHIEKAVKLLSNKENPDVQNSIKESISAIEALIRIITKNKKGTLGDLMNHPNLQLHPSLKEGIKKFYGFASDQGGIRHSNKENSISVGYSDALFKVVFCSSFINYMISKLGDDNLVASQ</sequence>
<accession>A0A6F8T3Z5</accession>
<name>A0A6F8T3Z5_9GAMM</name>